<protein>
    <submittedName>
        <fullName evidence="1">Transcriptional regulator</fullName>
    </submittedName>
</protein>
<evidence type="ECO:0000313" key="1">
    <source>
        <dbReference type="EMBL" id="AMK75355.1"/>
    </source>
</evidence>
<dbReference type="Pfam" id="PF07073">
    <property type="entry name" value="ROF"/>
    <property type="match status" value="1"/>
</dbReference>
<dbReference type="SUPFAM" id="SSF101744">
    <property type="entry name" value="Rof/RNase P subunit-like"/>
    <property type="match status" value="1"/>
</dbReference>
<dbReference type="RefSeq" id="WP_036272019.1">
    <property type="nucleotide sequence ID" value="NZ_CP014476.1"/>
</dbReference>
<dbReference type="InterPro" id="IPR009778">
    <property type="entry name" value="ROF"/>
</dbReference>
<dbReference type="Gene3D" id="2.30.30.400">
    <property type="entry name" value="Rof-like"/>
    <property type="match status" value="1"/>
</dbReference>
<dbReference type="STRING" id="1538553.JT25_002430"/>
<reference evidence="1 2" key="1">
    <citation type="journal article" date="2015" name="Environ. Microbiol.">
        <title>Methane oxidation coupled to nitrate reduction under hypoxia by the Gammaproteobacterium Methylomonas denitrificans, sp. nov. type strain FJG1.</title>
        <authorList>
            <person name="Kits K.D."/>
            <person name="Klotz M.G."/>
            <person name="Stein L.Y."/>
        </authorList>
    </citation>
    <scope>NUCLEOTIDE SEQUENCE [LARGE SCALE GENOMIC DNA]</scope>
    <source>
        <strain evidence="1 2">FJG1</strain>
    </source>
</reference>
<keyword evidence="2" id="KW-1185">Reference proteome</keyword>
<dbReference type="Proteomes" id="UP000030512">
    <property type="component" value="Chromosome"/>
</dbReference>
<dbReference type="EMBL" id="CP014476">
    <property type="protein sequence ID" value="AMK75355.1"/>
    <property type="molecule type" value="Genomic_DNA"/>
</dbReference>
<dbReference type="InterPro" id="IPR023534">
    <property type="entry name" value="Rof/RNase_P-like"/>
</dbReference>
<organism evidence="1 2">
    <name type="scientific">Methylomonas denitrificans</name>
    <dbReference type="NCBI Taxonomy" id="1538553"/>
    <lineage>
        <taxon>Bacteria</taxon>
        <taxon>Pseudomonadati</taxon>
        <taxon>Pseudomonadota</taxon>
        <taxon>Gammaproteobacteria</taxon>
        <taxon>Methylococcales</taxon>
        <taxon>Methylococcaceae</taxon>
        <taxon>Methylomonas</taxon>
    </lineage>
</organism>
<accession>A0A140E4N1</accession>
<gene>
    <name evidence="1" type="ORF">JT25_002430</name>
</gene>
<dbReference type="OrthoDB" id="5344363at2"/>
<dbReference type="InterPro" id="IPR038626">
    <property type="entry name" value="Rof-like_sf"/>
</dbReference>
<name>A0A140E4N1_9GAMM</name>
<evidence type="ECO:0000313" key="2">
    <source>
        <dbReference type="Proteomes" id="UP000030512"/>
    </source>
</evidence>
<dbReference type="KEGG" id="mdn:JT25_002430"/>
<sequence>MSECRIACDLHDYIEIACLYGYLLRLTLKDTRTVEGRALNIVTEEKREFLLLDNSEIEKIALDQLAKLQVITPNARFTDVIF</sequence>
<dbReference type="AlphaFoldDB" id="A0A140E4N1"/>
<proteinExistence type="predicted"/>